<dbReference type="GO" id="GO:0016020">
    <property type="term" value="C:membrane"/>
    <property type="evidence" value="ECO:0007669"/>
    <property type="project" value="UniProtKB-SubCell"/>
</dbReference>
<gene>
    <name evidence="7" type="ORF">PoB_004262000</name>
</gene>
<reference evidence="7 8" key="1">
    <citation type="journal article" date="2021" name="Elife">
        <title>Chloroplast acquisition without the gene transfer in kleptoplastic sea slugs, Plakobranchus ocellatus.</title>
        <authorList>
            <person name="Maeda T."/>
            <person name="Takahashi S."/>
            <person name="Yoshida T."/>
            <person name="Shimamura S."/>
            <person name="Takaki Y."/>
            <person name="Nagai Y."/>
            <person name="Toyoda A."/>
            <person name="Suzuki Y."/>
            <person name="Arimoto A."/>
            <person name="Ishii H."/>
            <person name="Satoh N."/>
            <person name="Nishiyama T."/>
            <person name="Hasebe M."/>
            <person name="Maruyama T."/>
            <person name="Minagawa J."/>
            <person name="Obokata J."/>
            <person name="Shigenobu S."/>
        </authorList>
    </citation>
    <scope>NUCLEOTIDE SEQUENCE [LARGE SCALE GENOMIC DNA]</scope>
</reference>
<name>A0AAV4B9C8_9GAST</name>
<dbReference type="InterPro" id="IPR018499">
    <property type="entry name" value="Tetraspanin/Peripherin"/>
</dbReference>
<comment type="subcellular location">
    <subcellularLocation>
        <location evidence="1">Membrane</location>
        <topology evidence="1">Multi-pass membrane protein</topology>
    </subcellularLocation>
</comment>
<dbReference type="Gene3D" id="1.10.1450.10">
    <property type="entry name" value="Tetraspanin"/>
    <property type="match status" value="1"/>
</dbReference>
<protein>
    <submittedName>
        <fullName evidence="7">Tetraspanin</fullName>
    </submittedName>
</protein>
<keyword evidence="8" id="KW-1185">Reference proteome</keyword>
<keyword evidence="2 5" id="KW-0812">Transmembrane</keyword>
<keyword evidence="4 5" id="KW-0472">Membrane</keyword>
<evidence type="ECO:0000256" key="1">
    <source>
        <dbReference type="ARBA" id="ARBA00004141"/>
    </source>
</evidence>
<accession>A0AAV4B9C8</accession>
<evidence type="ECO:0000256" key="4">
    <source>
        <dbReference type="ARBA" id="ARBA00023136"/>
    </source>
</evidence>
<evidence type="ECO:0000256" key="2">
    <source>
        <dbReference type="ARBA" id="ARBA00022692"/>
    </source>
</evidence>
<evidence type="ECO:0000313" key="8">
    <source>
        <dbReference type="Proteomes" id="UP000735302"/>
    </source>
</evidence>
<feature type="transmembrane region" description="Helical" evidence="5">
    <location>
        <begin position="137"/>
        <end position="162"/>
    </location>
</feature>
<evidence type="ECO:0000256" key="5">
    <source>
        <dbReference type="SAM" id="Phobius"/>
    </source>
</evidence>
<dbReference type="Pfam" id="PF00335">
    <property type="entry name" value="Tetraspanin"/>
    <property type="match status" value="1"/>
</dbReference>
<organism evidence="7 8">
    <name type="scientific">Plakobranchus ocellatus</name>
    <dbReference type="NCBI Taxonomy" id="259542"/>
    <lineage>
        <taxon>Eukaryota</taxon>
        <taxon>Metazoa</taxon>
        <taxon>Spiralia</taxon>
        <taxon>Lophotrochozoa</taxon>
        <taxon>Mollusca</taxon>
        <taxon>Gastropoda</taxon>
        <taxon>Heterobranchia</taxon>
        <taxon>Euthyneura</taxon>
        <taxon>Panpulmonata</taxon>
        <taxon>Sacoglossa</taxon>
        <taxon>Placobranchoidea</taxon>
        <taxon>Plakobranchidae</taxon>
        <taxon>Plakobranchus</taxon>
    </lineage>
</organism>
<dbReference type="InterPro" id="IPR008952">
    <property type="entry name" value="Tetraspanin_EC2_sf"/>
</dbReference>
<sequence>MVLVILMTLESAVVVLALVFKSEWENKASELITERLQKVYGDSLDDSQGPFTRTFNKLQDKLSCCGWAGPSDYSNVDRYHWNTTLDNGMTRTVPDQCCKQSNSTEVLQCVVQPYNSSDIFQQGCQDALATMIHGYQWSIFGIAVFLLLFQFVMMILTLASVVHNGKVKYEVREVRA</sequence>
<feature type="chain" id="PRO_5043416482" evidence="6">
    <location>
        <begin position="18"/>
        <end position="176"/>
    </location>
</feature>
<dbReference type="Proteomes" id="UP000735302">
    <property type="component" value="Unassembled WGS sequence"/>
</dbReference>
<comment type="caution">
    <text evidence="7">The sequence shown here is derived from an EMBL/GenBank/DDBJ whole genome shotgun (WGS) entry which is preliminary data.</text>
</comment>
<keyword evidence="3 5" id="KW-1133">Transmembrane helix</keyword>
<dbReference type="SUPFAM" id="SSF48652">
    <property type="entry name" value="Tetraspanin"/>
    <property type="match status" value="1"/>
</dbReference>
<feature type="signal peptide" evidence="6">
    <location>
        <begin position="1"/>
        <end position="17"/>
    </location>
</feature>
<evidence type="ECO:0000256" key="3">
    <source>
        <dbReference type="ARBA" id="ARBA00022989"/>
    </source>
</evidence>
<dbReference type="AlphaFoldDB" id="A0AAV4B9C8"/>
<evidence type="ECO:0000256" key="6">
    <source>
        <dbReference type="SAM" id="SignalP"/>
    </source>
</evidence>
<keyword evidence="6" id="KW-0732">Signal</keyword>
<proteinExistence type="predicted"/>
<evidence type="ECO:0000313" key="7">
    <source>
        <dbReference type="EMBL" id="GFO16115.1"/>
    </source>
</evidence>
<dbReference type="EMBL" id="BLXT01004649">
    <property type="protein sequence ID" value="GFO16115.1"/>
    <property type="molecule type" value="Genomic_DNA"/>
</dbReference>